<keyword evidence="1" id="KW-0472">Membrane</keyword>
<sequence length="191" mass="22031">DHPPRIVAVYVAQLVYCSSFVFRVLLKKRAAGLSSVRDATLPQTYDTLLTGAETHTIRALATSFCKSRTFDVVFGLSAAPDVKEDDNYRSTTRHMFLYIDDTALQVDMHVEMDADDAKDRAAEYVFDRLARFTHDYTTREADCIYQIGLSQSKIDSEIKKIWEARECTQRSDFMTLYTDKKPRFKRRDLCN</sequence>
<keyword evidence="3" id="KW-1185">Reference proteome</keyword>
<feature type="non-terminal residue" evidence="2">
    <location>
        <position position="1"/>
    </location>
</feature>
<keyword evidence="1" id="KW-1133">Transmembrane helix</keyword>
<feature type="transmembrane region" description="Helical" evidence="1">
    <location>
        <begin position="6"/>
        <end position="26"/>
    </location>
</feature>
<evidence type="ECO:0000256" key="1">
    <source>
        <dbReference type="SAM" id="Phobius"/>
    </source>
</evidence>
<reference evidence="3" key="1">
    <citation type="journal article" date="2018" name="Nat. Microbiol.">
        <title>Leveraging single-cell genomics to expand the fungal tree of life.</title>
        <authorList>
            <person name="Ahrendt S.R."/>
            <person name="Quandt C.A."/>
            <person name="Ciobanu D."/>
            <person name="Clum A."/>
            <person name="Salamov A."/>
            <person name="Andreopoulos B."/>
            <person name="Cheng J.F."/>
            <person name="Woyke T."/>
            <person name="Pelin A."/>
            <person name="Henrissat B."/>
            <person name="Reynolds N.K."/>
            <person name="Benny G.L."/>
            <person name="Smith M.E."/>
            <person name="James T.Y."/>
            <person name="Grigoriev I.V."/>
        </authorList>
    </citation>
    <scope>NUCLEOTIDE SEQUENCE [LARGE SCALE GENOMIC DNA]</scope>
    <source>
        <strain evidence="3">Baker2002</strain>
    </source>
</reference>
<name>A0A4P9Z7Q3_9ASCO</name>
<gene>
    <name evidence="2" type="ORF">METBISCDRAFT_28905</name>
</gene>
<evidence type="ECO:0000313" key="2">
    <source>
        <dbReference type="EMBL" id="RKP28676.1"/>
    </source>
</evidence>
<keyword evidence="1" id="KW-0812">Transmembrane</keyword>
<dbReference type="EMBL" id="ML004697">
    <property type="protein sequence ID" value="RKP28676.1"/>
    <property type="molecule type" value="Genomic_DNA"/>
</dbReference>
<proteinExistence type="predicted"/>
<dbReference type="AlphaFoldDB" id="A0A4P9Z7Q3"/>
<accession>A0A4P9Z7Q3</accession>
<dbReference type="Proteomes" id="UP000268321">
    <property type="component" value="Unassembled WGS sequence"/>
</dbReference>
<protein>
    <submittedName>
        <fullName evidence="2">Uncharacterized protein</fullName>
    </submittedName>
</protein>
<organism evidence="2 3">
    <name type="scientific">Metschnikowia bicuspidata</name>
    <dbReference type="NCBI Taxonomy" id="27322"/>
    <lineage>
        <taxon>Eukaryota</taxon>
        <taxon>Fungi</taxon>
        <taxon>Dikarya</taxon>
        <taxon>Ascomycota</taxon>
        <taxon>Saccharomycotina</taxon>
        <taxon>Pichiomycetes</taxon>
        <taxon>Metschnikowiaceae</taxon>
        <taxon>Metschnikowia</taxon>
    </lineage>
</organism>
<evidence type="ECO:0000313" key="3">
    <source>
        <dbReference type="Proteomes" id="UP000268321"/>
    </source>
</evidence>